<dbReference type="Proteomes" id="UP000298246">
    <property type="component" value="Unassembled WGS sequence"/>
</dbReference>
<protein>
    <submittedName>
        <fullName evidence="1">Uncharacterized protein</fullName>
    </submittedName>
</protein>
<dbReference type="AlphaFoldDB" id="A0A4Y8PUR3"/>
<organism evidence="1 2">
    <name type="scientific">Paenibacillus athensensis</name>
    <dbReference type="NCBI Taxonomy" id="1967502"/>
    <lineage>
        <taxon>Bacteria</taxon>
        <taxon>Bacillati</taxon>
        <taxon>Bacillota</taxon>
        <taxon>Bacilli</taxon>
        <taxon>Bacillales</taxon>
        <taxon>Paenibacillaceae</taxon>
        <taxon>Paenibacillus</taxon>
    </lineage>
</organism>
<sequence length="127" mass="14618">MKKLLASTQTTTHSEEDIQYLLNKEITYAADLVTLYFGAVLNNPYYKVYSVGEEKFLSDNDSEITFKQLGIETKSVTEILVYENEQSKSPWIGYETEKNKMGWSFIIKDKDTLIMGSGGDYFELVRK</sequence>
<name>A0A4Y8PUR3_9BACL</name>
<accession>A0A4Y8PUR3</accession>
<keyword evidence="2" id="KW-1185">Reference proteome</keyword>
<gene>
    <name evidence="1" type="ORF">B5M42_22040</name>
</gene>
<evidence type="ECO:0000313" key="1">
    <source>
        <dbReference type="EMBL" id="TFE83761.1"/>
    </source>
</evidence>
<comment type="caution">
    <text evidence="1">The sequence shown here is derived from an EMBL/GenBank/DDBJ whole genome shotgun (WGS) entry which is preliminary data.</text>
</comment>
<dbReference type="EMBL" id="MYFO01000043">
    <property type="protein sequence ID" value="TFE83761.1"/>
    <property type="molecule type" value="Genomic_DNA"/>
</dbReference>
<proteinExistence type="predicted"/>
<dbReference type="RefSeq" id="WP_134756833.1">
    <property type="nucleotide sequence ID" value="NZ_MYFO02000009.1"/>
</dbReference>
<dbReference type="OrthoDB" id="2943076at2"/>
<evidence type="ECO:0000313" key="2">
    <source>
        <dbReference type="Proteomes" id="UP000298246"/>
    </source>
</evidence>
<reference evidence="1 2" key="1">
    <citation type="submission" date="2017-03" db="EMBL/GenBank/DDBJ databases">
        <title>Isolation of Levoglucosan Utilizing Bacteria.</title>
        <authorList>
            <person name="Arya A.S."/>
        </authorList>
    </citation>
    <scope>NUCLEOTIDE SEQUENCE [LARGE SCALE GENOMIC DNA]</scope>
    <source>
        <strain evidence="1 2">MEC069</strain>
    </source>
</reference>